<dbReference type="EMBL" id="BDGG01000019">
    <property type="protein sequence ID" value="GAV08963.1"/>
    <property type="molecule type" value="Genomic_DNA"/>
</dbReference>
<keyword evidence="3" id="KW-1185">Reference proteome</keyword>
<gene>
    <name evidence="2" type="primary">RvY_18579-1</name>
    <name evidence="2" type="synonym">RvY_18579.1</name>
    <name evidence="2" type="ORF">RvY_18579</name>
</gene>
<name>A0A1D1W7T0_RAMVA</name>
<feature type="compositionally biased region" description="Low complexity" evidence="1">
    <location>
        <begin position="54"/>
        <end position="68"/>
    </location>
</feature>
<evidence type="ECO:0000313" key="3">
    <source>
        <dbReference type="Proteomes" id="UP000186922"/>
    </source>
</evidence>
<evidence type="ECO:0000313" key="2">
    <source>
        <dbReference type="EMBL" id="GAV08963.1"/>
    </source>
</evidence>
<dbReference type="AlphaFoldDB" id="A0A1D1W7T0"/>
<feature type="region of interest" description="Disordered" evidence="1">
    <location>
        <begin position="84"/>
        <end position="104"/>
    </location>
</feature>
<accession>A0A1D1W7T0</accession>
<organism evidence="2 3">
    <name type="scientific">Ramazzottius varieornatus</name>
    <name type="common">Water bear</name>
    <name type="synonym">Tardigrade</name>
    <dbReference type="NCBI Taxonomy" id="947166"/>
    <lineage>
        <taxon>Eukaryota</taxon>
        <taxon>Metazoa</taxon>
        <taxon>Ecdysozoa</taxon>
        <taxon>Tardigrada</taxon>
        <taxon>Eutardigrada</taxon>
        <taxon>Parachela</taxon>
        <taxon>Hypsibioidea</taxon>
        <taxon>Ramazzottiidae</taxon>
        <taxon>Ramazzottius</taxon>
    </lineage>
</organism>
<dbReference type="Proteomes" id="UP000186922">
    <property type="component" value="Unassembled WGS sequence"/>
</dbReference>
<reference evidence="2 3" key="1">
    <citation type="journal article" date="2016" name="Nat. Commun.">
        <title>Extremotolerant tardigrade genome and improved radiotolerance of human cultured cells by tardigrade-unique protein.</title>
        <authorList>
            <person name="Hashimoto T."/>
            <person name="Horikawa D.D."/>
            <person name="Saito Y."/>
            <person name="Kuwahara H."/>
            <person name="Kozuka-Hata H."/>
            <person name="Shin-I T."/>
            <person name="Minakuchi Y."/>
            <person name="Ohishi K."/>
            <person name="Motoyama A."/>
            <person name="Aizu T."/>
            <person name="Enomoto A."/>
            <person name="Kondo K."/>
            <person name="Tanaka S."/>
            <person name="Hara Y."/>
            <person name="Koshikawa S."/>
            <person name="Sagara H."/>
            <person name="Miura T."/>
            <person name="Yokobori S."/>
            <person name="Miyagawa K."/>
            <person name="Suzuki Y."/>
            <person name="Kubo T."/>
            <person name="Oyama M."/>
            <person name="Kohara Y."/>
            <person name="Fujiyama A."/>
            <person name="Arakawa K."/>
            <person name="Katayama T."/>
            <person name="Toyoda A."/>
            <person name="Kunieda T."/>
        </authorList>
    </citation>
    <scope>NUCLEOTIDE SEQUENCE [LARGE SCALE GENOMIC DNA]</scope>
    <source>
        <strain evidence="2 3">YOKOZUNA-1</strain>
    </source>
</reference>
<sequence length="153" mass="17173">MTAKTAFRKVGDSKAAGNKFRDEIRENYKATSEEACAATLRDFLADCKENVTKSRQSSTSRSTATRTTKLNMEDLLTKYEQLKAQKATKHTKGKKRTDGHGTTEEYPLEALLNMDEDAFFELFPMGDHNAVDVGSYDLCDDDNDDGEAKWEVV</sequence>
<protein>
    <submittedName>
        <fullName evidence="2">Uncharacterized protein</fullName>
    </submittedName>
</protein>
<proteinExistence type="predicted"/>
<feature type="region of interest" description="Disordered" evidence="1">
    <location>
        <begin position="51"/>
        <end position="70"/>
    </location>
</feature>
<comment type="caution">
    <text evidence="2">The sequence shown here is derived from an EMBL/GenBank/DDBJ whole genome shotgun (WGS) entry which is preliminary data.</text>
</comment>
<feature type="compositionally biased region" description="Basic residues" evidence="1">
    <location>
        <begin position="86"/>
        <end position="95"/>
    </location>
</feature>
<evidence type="ECO:0000256" key="1">
    <source>
        <dbReference type="SAM" id="MobiDB-lite"/>
    </source>
</evidence>